<accession>A0A1P8Q4P0</accession>
<keyword evidence="13" id="KW-0234">DNA repair</keyword>
<dbReference type="PANTHER" id="PTHR13710:SF105">
    <property type="entry name" value="ATP-DEPENDENT DNA HELICASE Q1"/>
    <property type="match status" value="1"/>
</dbReference>
<protein>
    <recommendedName>
        <fullName evidence="16">DNA helicase RecQ</fullName>
        <ecNumber evidence="16">5.6.2.4</ecNumber>
    </recommendedName>
</protein>
<comment type="cofactor">
    <cofactor evidence="2">
        <name>Zn(2+)</name>
        <dbReference type="ChEBI" id="CHEBI:29105"/>
    </cofactor>
</comment>
<evidence type="ECO:0000256" key="8">
    <source>
        <dbReference type="ARBA" id="ARBA00022806"/>
    </source>
</evidence>
<evidence type="ECO:0000256" key="10">
    <source>
        <dbReference type="ARBA" id="ARBA00022840"/>
    </source>
</evidence>
<dbReference type="SMART" id="SM00490">
    <property type="entry name" value="HELICc"/>
    <property type="match status" value="1"/>
</dbReference>
<dbReference type="InterPro" id="IPR001650">
    <property type="entry name" value="Helicase_C-like"/>
</dbReference>
<dbReference type="NCBIfam" id="TIGR00614">
    <property type="entry name" value="recQ_fam"/>
    <property type="match status" value="1"/>
</dbReference>
<dbReference type="FunFam" id="3.40.50.300:FF:001389">
    <property type="entry name" value="ATP-dependent DNA helicase RecQ"/>
    <property type="match status" value="1"/>
</dbReference>
<dbReference type="Gene3D" id="1.10.10.10">
    <property type="entry name" value="Winged helix-like DNA-binding domain superfamily/Winged helix DNA-binding domain"/>
    <property type="match status" value="1"/>
</dbReference>
<dbReference type="Pfam" id="PF00270">
    <property type="entry name" value="DEAD"/>
    <property type="match status" value="1"/>
</dbReference>
<dbReference type="PROSITE" id="PS51194">
    <property type="entry name" value="HELICASE_CTER"/>
    <property type="match status" value="1"/>
</dbReference>
<dbReference type="EC" id="5.6.2.4" evidence="16"/>
<comment type="cofactor">
    <cofactor evidence="1">
        <name>Mg(2+)</name>
        <dbReference type="ChEBI" id="CHEBI:18420"/>
    </cofactor>
</comment>
<dbReference type="GO" id="GO:0005524">
    <property type="term" value="F:ATP binding"/>
    <property type="evidence" value="ECO:0007669"/>
    <property type="project" value="UniProtKB-KW"/>
</dbReference>
<organism evidence="20 21">
    <name type="scientific">Companilactobacillus allii</name>
    <dbReference type="NCBI Taxonomy" id="1847728"/>
    <lineage>
        <taxon>Bacteria</taxon>
        <taxon>Bacillati</taxon>
        <taxon>Bacillota</taxon>
        <taxon>Bacilli</taxon>
        <taxon>Lactobacillales</taxon>
        <taxon>Lactobacillaceae</taxon>
        <taxon>Companilactobacillus</taxon>
    </lineage>
</organism>
<evidence type="ECO:0000256" key="14">
    <source>
        <dbReference type="ARBA" id="ARBA00023235"/>
    </source>
</evidence>
<dbReference type="InterPro" id="IPR002121">
    <property type="entry name" value="HRDC_dom"/>
</dbReference>
<dbReference type="AlphaFoldDB" id="A0A1P8Q4P0"/>
<dbReference type="GO" id="GO:0006281">
    <property type="term" value="P:DNA repair"/>
    <property type="evidence" value="ECO:0007669"/>
    <property type="project" value="UniProtKB-KW"/>
</dbReference>
<comment type="similarity">
    <text evidence="3">Belongs to the helicase family. RecQ subfamily.</text>
</comment>
<dbReference type="InterPro" id="IPR044876">
    <property type="entry name" value="HRDC_dom_sf"/>
</dbReference>
<evidence type="ECO:0000313" key="20">
    <source>
        <dbReference type="EMBL" id="APX72831.1"/>
    </source>
</evidence>
<dbReference type="Pfam" id="PF00570">
    <property type="entry name" value="HRDC"/>
    <property type="match status" value="1"/>
</dbReference>
<dbReference type="GO" id="GO:0003677">
    <property type="term" value="F:DNA binding"/>
    <property type="evidence" value="ECO:0007669"/>
    <property type="project" value="UniProtKB-KW"/>
</dbReference>
<evidence type="ECO:0000313" key="21">
    <source>
        <dbReference type="Proteomes" id="UP000187499"/>
    </source>
</evidence>
<gene>
    <name evidence="20" type="ORF">BTM29_09840</name>
</gene>
<dbReference type="GO" id="GO:0006310">
    <property type="term" value="P:DNA recombination"/>
    <property type="evidence" value="ECO:0007669"/>
    <property type="project" value="UniProtKB-UniRule"/>
</dbReference>
<proteinExistence type="inferred from homology"/>
<keyword evidence="9" id="KW-0862">Zinc</keyword>
<keyword evidence="12" id="KW-0233">DNA recombination</keyword>
<feature type="domain" description="Helicase C-terminal" evidence="19">
    <location>
        <begin position="216"/>
        <end position="366"/>
    </location>
</feature>
<dbReference type="PANTHER" id="PTHR13710">
    <property type="entry name" value="DNA HELICASE RECQ FAMILY MEMBER"/>
    <property type="match status" value="1"/>
</dbReference>
<dbReference type="SMART" id="SM00956">
    <property type="entry name" value="RQC"/>
    <property type="match status" value="1"/>
</dbReference>
<evidence type="ECO:0000256" key="7">
    <source>
        <dbReference type="ARBA" id="ARBA00022801"/>
    </source>
</evidence>
<evidence type="ECO:0000259" key="19">
    <source>
        <dbReference type="PROSITE" id="PS51194"/>
    </source>
</evidence>
<dbReference type="Pfam" id="PF16124">
    <property type="entry name" value="RecQ_Zn_bind"/>
    <property type="match status" value="1"/>
</dbReference>
<evidence type="ECO:0000256" key="3">
    <source>
        <dbReference type="ARBA" id="ARBA00005446"/>
    </source>
</evidence>
<evidence type="ECO:0000259" key="17">
    <source>
        <dbReference type="PROSITE" id="PS50967"/>
    </source>
</evidence>
<dbReference type="InterPro" id="IPR032284">
    <property type="entry name" value="RecQ_Zn-bd"/>
</dbReference>
<evidence type="ECO:0000256" key="6">
    <source>
        <dbReference type="ARBA" id="ARBA00022763"/>
    </source>
</evidence>
<feature type="domain" description="HRDC" evidence="17">
    <location>
        <begin position="521"/>
        <end position="601"/>
    </location>
</feature>
<comment type="catalytic activity">
    <reaction evidence="15">
        <text>Couples ATP hydrolysis with the unwinding of duplex DNA by translocating in the 3'-5' direction.</text>
        <dbReference type="EC" id="5.6.2.4"/>
    </reaction>
</comment>
<dbReference type="KEGG" id="lalw:BTM29_09840"/>
<dbReference type="InterPro" id="IPR036390">
    <property type="entry name" value="WH_DNA-bd_sf"/>
</dbReference>
<evidence type="ECO:0000256" key="12">
    <source>
        <dbReference type="ARBA" id="ARBA00023172"/>
    </source>
</evidence>
<dbReference type="InterPro" id="IPR010997">
    <property type="entry name" value="HRDC-like_sf"/>
</dbReference>
<dbReference type="InterPro" id="IPR011545">
    <property type="entry name" value="DEAD/DEAH_box_helicase_dom"/>
</dbReference>
<evidence type="ECO:0000256" key="4">
    <source>
        <dbReference type="ARBA" id="ARBA00022723"/>
    </source>
</evidence>
<dbReference type="PROSITE" id="PS51192">
    <property type="entry name" value="HELICASE_ATP_BIND_1"/>
    <property type="match status" value="1"/>
</dbReference>
<dbReference type="SMART" id="SM00341">
    <property type="entry name" value="HRDC"/>
    <property type="match status" value="1"/>
</dbReference>
<evidence type="ECO:0000256" key="15">
    <source>
        <dbReference type="ARBA" id="ARBA00034617"/>
    </source>
</evidence>
<dbReference type="GO" id="GO:0006260">
    <property type="term" value="P:DNA replication"/>
    <property type="evidence" value="ECO:0007669"/>
    <property type="project" value="InterPro"/>
</dbReference>
<feature type="domain" description="Helicase ATP-binding" evidence="18">
    <location>
        <begin position="26"/>
        <end position="195"/>
    </location>
</feature>
<dbReference type="InterPro" id="IPR004589">
    <property type="entry name" value="DNA_helicase_ATP-dep_RecQ"/>
</dbReference>
<dbReference type="EMBL" id="CP019323">
    <property type="protein sequence ID" value="APX72831.1"/>
    <property type="molecule type" value="Genomic_DNA"/>
</dbReference>
<evidence type="ECO:0000256" key="13">
    <source>
        <dbReference type="ARBA" id="ARBA00023204"/>
    </source>
</evidence>
<sequence length="604" mass="68455">MKLDPQSVLKDVFGYDNFRPGQGKIINHVLNGDRTLGIMPTGGGKSVCYQLPAIMFDGLTLVVSPLISLMKDQVDSLNEMNIPATFINSTLDYRDQEERMRYIESGAVKLLYAAPERIENPEFYSWLVQLPIDLVSIDEAHVLSAWGHDFRPSYLNIIESLNKLPSNPSWLALTATATSRVQDDLVDILNIPEENIVKTGFARDNIALKIERGVSKLSYVLNYVKSHINESGIIYAGRRKDVDTIYEYLNSHGVKAGRYHAGLDDEERHRQQEDFLFDEVNIIVATNAFGMGINKTNVRYVIHFTIPGTIESYYQEVGRAGRDGLPAEAILLYTPADLGLHRFFIDQSEADDDYKQSLNEKLREMNQYAMTEVCLMRYILRYFGEITDKNCGHCSNCLDNRETTDVTHDSQKVLSCVVRMDQKYGKKVLGRVLAGKADVANDWRNFGKLSTFGLMHDWTLKSINEFIEYLTANGYLMTTGGQYPLLRLTKKGVLVLKGEATVARRLVVVASGPVKEIANDGTYDTNLFEKLRKLRIDIAHAQDVPPFVIFSDKSLRDMSQKMPQNSNEFLAVNGVGNAKLERYGQRFIETIKEYENEKNEEVKN</sequence>
<keyword evidence="21" id="KW-1185">Reference proteome</keyword>
<dbReference type="SUPFAM" id="SSF52540">
    <property type="entry name" value="P-loop containing nucleoside triphosphate hydrolases"/>
    <property type="match status" value="1"/>
</dbReference>
<evidence type="ECO:0000256" key="5">
    <source>
        <dbReference type="ARBA" id="ARBA00022741"/>
    </source>
</evidence>
<dbReference type="Gene3D" id="1.10.150.80">
    <property type="entry name" value="HRDC domain"/>
    <property type="match status" value="1"/>
</dbReference>
<keyword evidence="7" id="KW-0378">Hydrolase</keyword>
<keyword evidence="6" id="KW-0227">DNA damage</keyword>
<keyword evidence="11" id="KW-0238">DNA-binding</keyword>
<dbReference type="PROSITE" id="PS50967">
    <property type="entry name" value="HRDC"/>
    <property type="match status" value="1"/>
</dbReference>
<dbReference type="InterPro" id="IPR018982">
    <property type="entry name" value="RQC_domain"/>
</dbReference>
<keyword evidence="4" id="KW-0479">Metal-binding</keyword>
<evidence type="ECO:0000256" key="2">
    <source>
        <dbReference type="ARBA" id="ARBA00001947"/>
    </source>
</evidence>
<keyword evidence="5" id="KW-0547">Nucleotide-binding</keyword>
<evidence type="ECO:0000256" key="11">
    <source>
        <dbReference type="ARBA" id="ARBA00023125"/>
    </source>
</evidence>
<dbReference type="GO" id="GO:0009432">
    <property type="term" value="P:SOS response"/>
    <property type="evidence" value="ECO:0007669"/>
    <property type="project" value="UniProtKB-UniRule"/>
</dbReference>
<dbReference type="Proteomes" id="UP000187499">
    <property type="component" value="Chromosome"/>
</dbReference>
<dbReference type="STRING" id="1847728.BTM29_09840"/>
<evidence type="ECO:0000259" key="18">
    <source>
        <dbReference type="PROSITE" id="PS51192"/>
    </source>
</evidence>
<dbReference type="GO" id="GO:0005737">
    <property type="term" value="C:cytoplasm"/>
    <property type="evidence" value="ECO:0007669"/>
    <property type="project" value="TreeGrafter"/>
</dbReference>
<dbReference type="GO" id="GO:0016787">
    <property type="term" value="F:hydrolase activity"/>
    <property type="evidence" value="ECO:0007669"/>
    <property type="project" value="UniProtKB-KW"/>
</dbReference>
<reference evidence="21" key="1">
    <citation type="submission" date="2016-12" db="EMBL/GenBank/DDBJ databases">
        <authorList>
            <person name="Jung M.Y."/>
            <person name="Lee S.H."/>
        </authorList>
    </citation>
    <scope>NUCLEOTIDE SEQUENCE [LARGE SCALE GENOMIC DNA]</scope>
    <source>
        <strain evidence="21">WiKim39</strain>
    </source>
</reference>
<dbReference type="InterPro" id="IPR027417">
    <property type="entry name" value="P-loop_NTPase"/>
</dbReference>
<dbReference type="Pfam" id="PF00271">
    <property type="entry name" value="Helicase_C"/>
    <property type="match status" value="1"/>
</dbReference>
<dbReference type="InterPro" id="IPR036388">
    <property type="entry name" value="WH-like_DNA-bd_sf"/>
</dbReference>
<dbReference type="GO" id="GO:0043138">
    <property type="term" value="F:3'-5' DNA helicase activity"/>
    <property type="evidence" value="ECO:0007669"/>
    <property type="project" value="UniProtKB-EC"/>
</dbReference>
<dbReference type="SUPFAM" id="SSF46785">
    <property type="entry name" value="Winged helix' DNA-binding domain"/>
    <property type="match status" value="1"/>
</dbReference>
<dbReference type="Pfam" id="PF09382">
    <property type="entry name" value="RQC"/>
    <property type="match status" value="1"/>
</dbReference>
<keyword evidence="8 20" id="KW-0347">Helicase</keyword>
<dbReference type="CDD" id="cd17920">
    <property type="entry name" value="DEXHc_RecQ"/>
    <property type="match status" value="1"/>
</dbReference>
<evidence type="ECO:0000256" key="9">
    <source>
        <dbReference type="ARBA" id="ARBA00022833"/>
    </source>
</evidence>
<dbReference type="InterPro" id="IPR006293">
    <property type="entry name" value="DNA_helicase_ATP-dep_RecQ_bac"/>
</dbReference>
<dbReference type="GO" id="GO:0009378">
    <property type="term" value="F:four-way junction helicase activity"/>
    <property type="evidence" value="ECO:0007669"/>
    <property type="project" value="TreeGrafter"/>
</dbReference>
<dbReference type="InterPro" id="IPR014001">
    <property type="entry name" value="Helicase_ATP-bd"/>
</dbReference>
<dbReference type="GO" id="GO:0046872">
    <property type="term" value="F:metal ion binding"/>
    <property type="evidence" value="ECO:0007669"/>
    <property type="project" value="UniProtKB-KW"/>
</dbReference>
<name>A0A1P8Q4P0_9LACO</name>
<dbReference type="GO" id="GO:0043590">
    <property type="term" value="C:bacterial nucleoid"/>
    <property type="evidence" value="ECO:0007669"/>
    <property type="project" value="TreeGrafter"/>
</dbReference>
<evidence type="ECO:0000256" key="1">
    <source>
        <dbReference type="ARBA" id="ARBA00001946"/>
    </source>
</evidence>
<keyword evidence="14" id="KW-0413">Isomerase</keyword>
<dbReference type="SMART" id="SM00487">
    <property type="entry name" value="DEXDc"/>
    <property type="match status" value="1"/>
</dbReference>
<dbReference type="Gene3D" id="3.40.50.300">
    <property type="entry name" value="P-loop containing nucleotide triphosphate hydrolases"/>
    <property type="match status" value="2"/>
</dbReference>
<keyword evidence="10" id="KW-0067">ATP-binding</keyword>
<dbReference type="FunFam" id="1.10.150.80:FF:000002">
    <property type="entry name" value="ATP-dependent DNA helicase RecQ"/>
    <property type="match status" value="1"/>
</dbReference>
<dbReference type="SUPFAM" id="SSF47819">
    <property type="entry name" value="HRDC-like"/>
    <property type="match status" value="1"/>
</dbReference>
<evidence type="ECO:0000256" key="16">
    <source>
        <dbReference type="NCBIfam" id="TIGR01389"/>
    </source>
</evidence>
<dbReference type="GO" id="GO:0030894">
    <property type="term" value="C:replisome"/>
    <property type="evidence" value="ECO:0007669"/>
    <property type="project" value="TreeGrafter"/>
</dbReference>
<dbReference type="NCBIfam" id="TIGR01389">
    <property type="entry name" value="recQ"/>
    <property type="match status" value="1"/>
</dbReference>
<dbReference type="CDD" id="cd18794">
    <property type="entry name" value="SF2_C_RecQ"/>
    <property type="match status" value="1"/>
</dbReference>